<dbReference type="AlphaFoldDB" id="A0A341BXN8"/>
<dbReference type="PRINTS" id="PR00499">
    <property type="entry name" value="P67PHOX"/>
</dbReference>
<feature type="compositionally biased region" description="Polar residues" evidence="12">
    <location>
        <begin position="108"/>
        <end position="140"/>
    </location>
</feature>
<keyword evidence="15" id="KW-1185">Reference proteome</keyword>
<dbReference type="RefSeq" id="XP_024606452.1">
    <property type="nucleotide sequence ID" value="XM_024750684.1"/>
</dbReference>
<accession>A0A341BXN8</accession>
<dbReference type="GeneID" id="112403287"/>
<evidence type="ECO:0000256" key="4">
    <source>
        <dbReference type="ARBA" id="ARBA00022443"/>
    </source>
</evidence>
<dbReference type="Pfam" id="PF14604">
    <property type="entry name" value="SH3_9"/>
    <property type="match status" value="1"/>
</dbReference>
<keyword evidence="7" id="KW-0597">Phosphoprotein</keyword>
<feature type="region of interest" description="Disordered" evidence="12">
    <location>
        <begin position="242"/>
        <end position="358"/>
    </location>
</feature>
<dbReference type="CTD" id="10580"/>
<dbReference type="PANTHER" id="PTHR14167">
    <property type="entry name" value="SH3 DOMAIN-CONTAINING"/>
    <property type="match status" value="1"/>
</dbReference>
<feature type="domain" description="SoHo" evidence="14">
    <location>
        <begin position="203"/>
        <end position="260"/>
    </location>
</feature>
<evidence type="ECO:0000256" key="12">
    <source>
        <dbReference type="SAM" id="MobiDB-lite"/>
    </source>
</evidence>
<protein>
    <submittedName>
        <fullName evidence="16">Sorbin and SH3 domain-containing protein 1 isoform X4</fullName>
    </submittedName>
</protein>
<dbReference type="GO" id="GO:0031589">
    <property type="term" value="P:cell-substrate adhesion"/>
    <property type="evidence" value="ECO:0007669"/>
    <property type="project" value="TreeGrafter"/>
</dbReference>
<dbReference type="GO" id="GO:0005737">
    <property type="term" value="C:cytoplasm"/>
    <property type="evidence" value="ECO:0007669"/>
    <property type="project" value="UniProtKB-SubCell"/>
</dbReference>
<evidence type="ECO:0000256" key="11">
    <source>
        <dbReference type="PROSITE-ProRule" id="PRU00192"/>
    </source>
</evidence>
<evidence type="ECO:0000313" key="15">
    <source>
        <dbReference type="Proteomes" id="UP000252040"/>
    </source>
</evidence>
<feature type="domain" description="SH3" evidence="13">
    <location>
        <begin position="444"/>
        <end position="503"/>
    </location>
</feature>
<dbReference type="InterPro" id="IPR035611">
    <property type="entry name" value="SORBS1_SH3_2"/>
</dbReference>
<feature type="domain" description="SH3" evidence="13">
    <location>
        <begin position="624"/>
        <end position="685"/>
    </location>
</feature>
<feature type="compositionally biased region" description="Low complexity" evidence="12">
    <location>
        <begin position="594"/>
        <end position="614"/>
    </location>
</feature>
<evidence type="ECO:0000256" key="7">
    <source>
        <dbReference type="ARBA" id="ARBA00022553"/>
    </source>
</evidence>
<evidence type="ECO:0000256" key="10">
    <source>
        <dbReference type="ARBA" id="ARBA00023136"/>
    </source>
</evidence>
<comment type="subcellular location">
    <subcellularLocation>
        <location evidence="2">Cell junction</location>
        <location evidence="2">Focal adhesion</location>
    </subcellularLocation>
    <subcellularLocation>
        <location evidence="1">Cell membrane</location>
    </subcellularLocation>
    <subcellularLocation>
        <location evidence="3">Cytoplasm</location>
    </subcellularLocation>
</comment>
<dbReference type="InterPro" id="IPR035610">
    <property type="entry name" value="SORBS1_SH3_1"/>
</dbReference>
<evidence type="ECO:0000256" key="8">
    <source>
        <dbReference type="ARBA" id="ARBA00022737"/>
    </source>
</evidence>
<dbReference type="GO" id="GO:0005886">
    <property type="term" value="C:plasma membrane"/>
    <property type="evidence" value="ECO:0007669"/>
    <property type="project" value="UniProtKB-SubCell"/>
</dbReference>
<dbReference type="FunFam" id="2.30.30.40:FF:000004">
    <property type="entry name" value="Sorbin and SH3 domain-containing protein 1 isoform 2"/>
    <property type="match status" value="1"/>
</dbReference>
<keyword evidence="5" id="KW-1003">Cell membrane</keyword>
<dbReference type="SMART" id="SM00326">
    <property type="entry name" value="SH3"/>
    <property type="match status" value="3"/>
</dbReference>
<gene>
    <name evidence="16" type="primary">SORBS1</name>
</gene>
<sequence length="685" mass="76745">MSSECDVGASKAVVNGLVPGSNGQDRDTDPTKICTGKGAVTLRASSSYREIPSGSPVSPRETPQEERKPDEWRLPSNADANGNAQPSPLVAKGYRSVRPNLPSDKPQDSSPLLNEVSSSHVGTDSQTFAPVSKPSSAYPSTTIVNPTIVLLQHNREQQKRLSSLSDPVSERRVGEQDSAPTQEKPTSPGRAAEKKVKDDSRRVAKSTQDLSDVSMDDVGIPLRNTERSKDWYKTMFKQIHKLNRDDDSDLYSPRYSFSEDTKSPLSVPRSKSEMNYIDGEKVVKRSATLPLPTRSSSLKSSPERNDWEPPDKKADTRKYRAEPKSIYEYQPGKSSVLTSEKMSSAVSPTPEISSEPPGYVYSSNFHAVKRESDGAPGDLTSLENERQIYKSVLEGGDIPLQGLSGLKRPSSSASTKDSESPRHFIPADYLESTEEFIRRRHDDKEMRPARAKFDFKAQTLKELPLQKGDVVYIYKQIDQNWYEGEHHGRVGIFPRTYIELLPPAEKAQPKKLAPVQVLEYGEAIAKFNFNGDTQVEMSFRKGERITLLRQVDENWYEGRIPGTSRQGIFPITYVDVIKRPLVKNPVDYIDLPFSSSPSRSATASPQQPQAQQRRVTPDRSQTSQDLFSYQALYSYIPQNDDELELRDGDIVDVMEKCDDGWFVGTSRRTRQFGTFPGNYVKPLYL</sequence>
<dbReference type="PROSITE" id="PS50831">
    <property type="entry name" value="SOHO"/>
    <property type="match status" value="1"/>
</dbReference>
<dbReference type="Pfam" id="PF00018">
    <property type="entry name" value="SH3_1"/>
    <property type="match status" value="1"/>
</dbReference>
<reference evidence="16" key="1">
    <citation type="submission" date="2025-08" db="UniProtKB">
        <authorList>
            <consortium name="RefSeq"/>
        </authorList>
    </citation>
    <scope>IDENTIFICATION</scope>
    <source>
        <tissue evidence="16">Meat</tissue>
    </source>
</reference>
<dbReference type="FunFam" id="2.30.30.40:FF:000001">
    <property type="entry name" value="Sorbin and SH3 domain-containing protein 1 isoform 2"/>
    <property type="match status" value="1"/>
</dbReference>
<evidence type="ECO:0000259" key="14">
    <source>
        <dbReference type="PROSITE" id="PS50831"/>
    </source>
</evidence>
<feature type="region of interest" description="Disordered" evidence="12">
    <location>
        <begin position="154"/>
        <end position="227"/>
    </location>
</feature>
<feature type="domain" description="SH3" evidence="13">
    <location>
        <begin position="518"/>
        <end position="579"/>
    </location>
</feature>
<evidence type="ECO:0000256" key="2">
    <source>
        <dbReference type="ARBA" id="ARBA00004246"/>
    </source>
</evidence>
<dbReference type="Pfam" id="PF02208">
    <property type="entry name" value="Sorb"/>
    <property type="match status" value="1"/>
</dbReference>
<evidence type="ECO:0000256" key="1">
    <source>
        <dbReference type="ARBA" id="ARBA00004236"/>
    </source>
</evidence>
<feature type="compositionally biased region" description="Basic and acidic residues" evidence="12">
    <location>
        <begin position="191"/>
        <end position="202"/>
    </location>
</feature>
<dbReference type="GO" id="GO:0005925">
    <property type="term" value="C:focal adhesion"/>
    <property type="evidence" value="ECO:0007669"/>
    <property type="project" value="UniProtKB-SubCell"/>
</dbReference>
<keyword evidence="6" id="KW-0963">Cytoplasm</keyword>
<dbReference type="Gene3D" id="2.30.30.40">
    <property type="entry name" value="SH3 Domains"/>
    <property type="match status" value="3"/>
</dbReference>
<feature type="region of interest" description="Disordered" evidence="12">
    <location>
        <begin position="400"/>
        <end position="424"/>
    </location>
</feature>
<dbReference type="InterPro" id="IPR001452">
    <property type="entry name" value="SH3_domain"/>
</dbReference>
<dbReference type="PRINTS" id="PR00452">
    <property type="entry name" value="SH3DOMAIN"/>
</dbReference>
<keyword evidence="8" id="KW-0677">Repeat</keyword>
<dbReference type="Pfam" id="PF07653">
    <property type="entry name" value="SH3_2"/>
    <property type="match status" value="1"/>
</dbReference>
<proteinExistence type="predicted"/>
<dbReference type="Proteomes" id="UP000252040">
    <property type="component" value="Unplaced"/>
</dbReference>
<feature type="compositionally biased region" description="Basic and acidic residues" evidence="12">
    <location>
        <begin position="62"/>
        <end position="73"/>
    </location>
</feature>
<feature type="compositionally biased region" description="Basic and acidic residues" evidence="12">
    <location>
        <begin position="301"/>
        <end position="325"/>
    </location>
</feature>
<evidence type="ECO:0000313" key="16">
    <source>
        <dbReference type="RefSeq" id="XP_024606452.1"/>
    </source>
</evidence>
<dbReference type="PROSITE" id="PS50002">
    <property type="entry name" value="SH3"/>
    <property type="match status" value="3"/>
</dbReference>
<evidence type="ECO:0000256" key="5">
    <source>
        <dbReference type="ARBA" id="ARBA00022475"/>
    </source>
</evidence>
<dbReference type="FunFam" id="2.30.30.40:FF:000003">
    <property type="entry name" value="Sorbin and SH3 domain-containing protein 1 isoform 2"/>
    <property type="match status" value="1"/>
</dbReference>
<keyword evidence="4 11" id="KW-0728">SH3 domain</keyword>
<evidence type="ECO:0000256" key="3">
    <source>
        <dbReference type="ARBA" id="ARBA00004496"/>
    </source>
</evidence>
<evidence type="ECO:0000256" key="9">
    <source>
        <dbReference type="ARBA" id="ARBA00022949"/>
    </source>
</evidence>
<dbReference type="InterPro" id="IPR036028">
    <property type="entry name" value="SH3-like_dom_sf"/>
</dbReference>
<dbReference type="CDD" id="cd11922">
    <property type="entry name" value="SH3_Sorbs1_2"/>
    <property type="match status" value="1"/>
</dbReference>
<feature type="region of interest" description="Disordered" evidence="12">
    <location>
        <begin position="594"/>
        <end position="622"/>
    </location>
</feature>
<dbReference type="SUPFAM" id="SSF50044">
    <property type="entry name" value="SH3-domain"/>
    <property type="match status" value="3"/>
</dbReference>
<evidence type="ECO:0000259" key="13">
    <source>
        <dbReference type="PROSITE" id="PS50002"/>
    </source>
</evidence>
<keyword evidence="10" id="KW-0472">Membrane</keyword>
<dbReference type="GO" id="GO:0005634">
    <property type="term" value="C:nucleus"/>
    <property type="evidence" value="ECO:0007669"/>
    <property type="project" value="TreeGrafter"/>
</dbReference>
<evidence type="ECO:0000256" key="6">
    <source>
        <dbReference type="ARBA" id="ARBA00022490"/>
    </source>
</evidence>
<dbReference type="SMART" id="SM00459">
    <property type="entry name" value="Sorb"/>
    <property type="match status" value="1"/>
</dbReference>
<name>A0A341BXN8_NEOAA</name>
<dbReference type="PANTHER" id="PTHR14167:SF64">
    <property type="entry name" value="SORBIN AND SH3 DOMAIN-CONTAINING PROTEIN 1"/>
    <property type="match status" value="1"/>
</dbReference>
<dbReference type="InterPro" id="IPR050384">
    <property type="entry name" value="Endophilin_SH3RF"/>
</dbReference>
<dbReference type="InterPro" id="IPR035606">
    <property type="entry name" value="SORBS1_SH3"/>
</dbReference>
<organism evidence="15 16">
    <name type="scientific">Neophocaena asiaeorientalis asiaeorientalis</name>
    <name type="common">Yangtze finless porpoise</name>
    <name type="synonym">Neophocaena phocaenoides subsp. asiaeorientalis</name>
    <dbReference type="NCBI Taxonomy" id="1706337"/>
    <lineage>
        <taxon>Eukaryota</taxon>
        <taxon>Metazoa</taxon>
        <taxon>Chordata</taxon>
        <taxon>Craniata</taxon>
        <taxon>Vertebrata</taxon>
        <taxon>Euteleostomi</taxon>
        <taxon>Mammalia</taxon>
        <taxon>Eutheria</taxon>
        <taxon>Laurasiatheria</taxon>
        <taxon>Artiodactyla</taxon>
        <taxon>Whippomorpha</taxon>
        <taxon>Cetacea</taxon>
        <taxon>Odontoceti</taxon>
        <taxon>Phocoenidae</taxon>
        <taxon>Neophocaena</taxon>
    </lineage>
</organism>
<feature type="compositionally biased region" description="Polar residues" evidence="12">
    <location>
        <begin position="332"/>
        <end position="352"/>
    </location>
</feature>
<feature type="region of interest" description="Disordered" evidence="12">
    <location>
        <begin position="1"/>
        <end position="140"/>
    </location>
</feature>
<dbReference type="InterPro" id="IPR003127">
    <property type="entry name" value="SoHo_dom"/>
</dbReference>
<dbReference type="CDD" id="cd11916">
    <property type="entry name" value="SH3_Sorbs1_3"/>
    <property type="match status" value="1"/>
</dbReference>
<dbReference type="CDD" id="cd11919">
    <property type="entry name" value="SH3_Sorbs1_1"/>
    <property type="match status" value="1"/>
</dbReference>
<keyword evidence="9" id="KW-0965">Cell junction</keyword>